<proteinExistence type="predicted"/>
<comment type="caution">
    <text evidence="1">The sequence shown here is derived from an EMBL/GenBank/DDBJ whole genome shotgun (WGS) entry which is preliminary data.</text>
</comment>
<dbReference type="SUPFAM" id="SSF51569">
    <property type="entry name" value="Aldolase"/>
    <property type="match status" value="1"/>
</dbReference>
<dbReference type="InterPro" id="IPR000771">
    <property type="entry name" value="FBA_II"/>
</dbReference>
<accession>A0A3E2BJS9</accession>
<dbReference type="AlphaFoldDB" id="A0A3E2BJS9"/>
<organism evidence="1 2">
    <name type="scientific">Candidatus Saccharicenans subterraneus</name>
    <dbReference type="NCBI Taxonomy" id="2508984"/>
    <lineage>
        <taxon>Bacteria</taxon>
        <taxon>Candidatus Aminicenantota</taxon>
        <taxon>Candidatus Aminicenantia</taxon>
        <taxon>Candidatus Aminicenantales</taxon>
        <taxon>Candidatus Saccharicenantaceae</taxon>
        <taxon>Candidatus Saccharicenans</taxon>
    </lineage>
</organism>
<dbReference type="Pfam" id="PF01116">
    <property type="entry name" value="F_bP_aldolase"/>
    <property type="match status" value="1"/>
</dbReference>
<dbReference type="InterPro" id="IPR050246">
    <property type="entry name" value="Class_II_FBP_aldolase"/>
</dbReference>
<dbReference type="PANTHER" id="PTHR30304:SF0">
    <property type="entry name" value="D-TAGATOSE-1,6-BISPHOSPHATE ALDOLASE SUBUNIT GATY-RELATED"/>
    <property type="match status" value="1"/>
</dbReference>
<dbReference type="Gene3D" id="3.20.20.70">
    <property type="entry name" value="Aldolase class I"/>
    <property type="match status" value="1"/>
</dbReference>
<dbReference type="PANTHER" id="PTHR30304">
    <property type="entry name" value="D-TAGATOSE-1,6-BISPHOSPHATE ALDOLASE"/>
    <property type="match status" value="1"/>
</dbReference>
<evidence type="ECO:0000313" key="1">
    <source>
        <dbReference type="EMBL" id="RFT14944.1"/>
    </source>
</evidence>
<dbReference type="GO" id="GO:0005975">
    <property type="term" value="P:carbohydrate metabolic process"/>
    <property type="evidence" value="ECO:0007669"/>
    <property type="project" value="InterPro"/>
</dbReference>
<evidence type="ECO:0000313" key="2">
    <source>
        <dbReference type="Proteomes" id="UP000257323"/>
    </source>
</evidence>
<gene>
    <name evidence="1" type="ORF">OP8BY_1144</name>
</gene>
<dbReference type="InterPro" id="IPR013785">
    <property type="entry name" value="Aldolase_TIM"/>
</dbReference>
<dbReference type="Proteomes" id="UP000257323">
    <property type="component" value="Unassembled WGS sequence"/>
</dbReference>
<reference evidence="1 2" key="1">
    <citation type="submission" date="2018-08" db="EMBL/GenBank/DDBJ databases">
        <title>Genome analysis of the thermophilic bacterium of the candidate phylum Aminicenantes from deep subsurface aquifer revealed its physiology and ecological role.</title>
        <authorList>
            <person name="Kadnikov V.V."/>
            <person name="Mardanov A.V."/>
            <person name="Beletsky A.V."/>
            <person name="Karnachuk O.V."/>
            <person name="Ravin N.V."/>
        </authorList>
    </citation>
    <scope>NUCLEOTIDE SEQUENCE [LARGE SCALE GENOMIC DNA]</scope>
    <source>
        <strain evidence="1">BY38</strain>
    </source>
</reference>
<dbReference type="GO" id="GO:0016832">
    <property type="term" value="F:aldehyde-lyase activity"/>
    <property type="evidence" value="ECO:0007669"/>
    <property type="project" value="InterPro"/>
</dbReference>
<dbReference type="GO" id="GO:0008270">
    <property type="term" value="F:zinc ion binding"/>
    <property type="evidence" value="ECO:0007669"/>
    <property type="project" value="InterPro"/>
</dbReference>
<name>A0A3E2BJS9_9BACT</name>
<protein>
    <submittedName>
        <fullName evidence="1">Fructose-1,6-bisphosphate aldolase</fullName>
    </submittedName>
</protein>
<dbReference type="EMBL" id="QUAH01000015">
    <property type="protein sequence ID" value="RFT14944.1"/>
    <property type="molecule type" value="Genomic_DNA"/>
</dbReference>
<sequence length="470" mass="52278">MSETKLQNLLGSLKGAVEVQENRVKVIDEGLLRDNISALIYQAVFGDGADRGIARWLVWEIAQEVGIRPASIHELYLAKGRGEAPLNFTVPAMNLRMLAYDSARAVFRAAKKLEAGAFIFEIARSEMSYTDQRPSEYVSSVLAAAIKEGYRGPVFIQGDHFQVSAKKFQQDPESEKKAIRDLIEESIAAGFFNIDIDTSTLVDISKPDLDEQQKLNYELCAEFNRFIRAKQPAGVTISVGGEIGEVGHKNSTEEDLEAFMQGFNRLKGEVVGLSKLSIQTGTSHGGVVLPDGTLAQVAIDFDVLKRLGELARKKYGMGGVVQHGASTLPDSAFHKFVEVQTCEVHLATAFQNMIMEHKAVPEELRQEMYEWLKVNAASERKPTDTEAQFIYKTRKKAVGPFKKHFWTLPEESLKAIGEDLEKQFTFLFEQLNIKGTRALVDKFVRAPEIHHAEPLEVKSGKKESVDGLAD</sequence>